<feature type="transmembrane region" description="Helical" evidence="1">
    <location>
        <begin position="30"/>
        <end position="55"/>
    </location>
</feature>
<evidence type="ECO:0000256" key="1">
    <source>
        <dbReference type="SAM" id="Phobius"/>
    </source>
</evidence>
<evidence type="ECO:0000313" key="2">
    <source>
        <dbReference type="EMBL" id="EPT04309.1"/>
    </source>
</evidence>
<reference evidence="2 3" key="1">
    <citation type="journal article" date="2012" name="Science">
        <title>The Paleozoic origin of enzymatic lignin decomposition reconstructed from 31 fungal genomes.</title>
        <authorList>
            <person name="Floudas D."/>
            <person name="Binder M."/>
            <person name="Riley R."/>
            <person name="Barry K."/>
            <person name="Blanchette R.A."/>
            <person name="Henrissat B."/>
            <person name="Martinez A.T."/>
            <person name="Otillar R."/>
            <person name="Spatafora J.W."/>
            <person name="Yadav J.S."/>
            <person name="Aerts A."/>
            <person name="Benoit I."/>
            <person name="Boyd A."/>
            <person name="Carlson A."/>
            <person name="Copeland A."/>
            <person name="Coutinho P.M."/>
            <person name="de Vries R.P."/>
            <person name="Ferreira P."/>
            <person name="Findley K."/>
            <person name="Foster B."/>
            <person name="Gaskell J."/>
            <person name="Glotzer D."/>
            <person name="Gorecki P."/>
            <person name="Heitman J."/>
            <person name="Hesse C."/>
            <person name="Hori C."/>
            <person name="Igarashi K."/>
            <person name="Jurgens J.A."/>
            <person name="Kallen N."/>
            <person name="Kersten P."/>
            <person name="Kohler A."/>
            <person name="Kuees U."/>
            <person name="Kumar T.K.A."/>
            <person name="Kuo A."/>
            <person name="LaButti K."/>
            <person name="Larrondo L.F."/>
            <person name="Lindquist E."/>
            <person name="Ling A."/>
            <person name="Lombard V."/>
            <person name="Lucas S."/>
            <person name="Lundell T."/>
            <person name="Martin R."/>
            <person name="McLaughlin D.J."/>
            <person name="Morgenstern I."/>
            <person name="Morin E."/>
            <person name="Murat C."/>
            <person name="Nagy L.G."/>
            <person name="Nolan M."/>
            <person name="Ohm R.A."/>
            <person name="Patyshakuliyeva A."/>
            <person name="Rokas A."/>
            <person name="Ruiz-Duenas F.J."/>
            <person name="Sabat G."/>
            <person name="Salamov A."/>
            <person name="Samejima M."/>
            <person name="Schmutz J."/>
            <person name="Slot J.C."/>
            <person name="St John F."/>
            <person name="Stenlid J."/>
            <person name="Sun H."/>
            <person name="Sun S."/>
            <person name="Syed K."/>
            <person name="Tsang A."/>
            <person name="Wiebenga A."/>
            <person name="Young D."/>
            <person name="Pisabarro A."/>
            <person name="Eastwood D.C."/>
            <person name="Martin F."/>
            <person name="Cullen D."/>
            <person name="Grigoriev I.V."/>
            <person name="Hibbett D.S."/>
        </authorList>
    </citation>
    <scope>NUCLEOTIDE SEQUENCE</scope>
    <source>
        <strain evidence="3">FP-58527</strain>
    </source>
</reference>
<keyword evidence="1" id="KW-1133">Transmembrane helix</keyword>
<feature type="transmembrane region" description="Helical" evidence="1">
    <location>
        <begin position="62"/>
        <end position="81"/>
    </location>
</feature>
<dbReference type="AlphaFoldDB" id="S8ELW4"/>
<dbReference type="HOGENOM" id="CLU_109463_1_0_1"/>
<dbReference type="OrthoDB" id="3226059at2759"/>
<accession>S8ELW4</accession>
<proteinExistence type="predicted"/>
<keyword evidence="1" id="KW-0812">Transmembrane</keyword>
<organism evidence="2 3">
    <name type="scientific">Fomitopsis schrenkii</name>
    <name type="common">Brown rot fungus</name>
    <dbReference type="NCBI Taxonomy" id="2126942"/>
    <lineage>
        <taxon>Eukaryota</taxon>
        <taxon>Fungi</taxon>
        <taxon>Dikarya</taxon>
        <taxon>Basidiomycota</taxon>
        <taxon>Agaricomycotina</taxon>
        <taxon>Agaricomycetes</taxon>
        <taxon>Polyporales</taxon>
        <taxon>Fomitopsis</taxon>
    </lineage>
</organism>
<keyword evidence="1" id="KW-0472">Membrane</keyword>
<dbReference type="EMBL" id="KE504127">
    <property type="protein sequence ID" value="EPT04309.1"/>
    <property type="molecule type" value="Genomic_DNA"/>
</dbReference>
<dbReference type="InParanoid" id="S8ELW4"/>
<protein>
    <recommendedName>
        <fullName evidence="4">MARVEL domain-containing protein</fullName>
    </recommendedName>
</protein>
<dbReference type="Proteomes" id="UP000015241">
    <property type="component" value="Unassembled WGS sequence"/>
</dbReference>
<sequence>MTLTAMTELGLTAFLISAGSQSYTWASPGYYSLLILTCFMAAWTIVFAGAYVVWALDGGIHLLANVASSVIWLLLTSVLWGSGAGLMYSSRVSSSCHKSASITRCRQLVTVEALGWAEFGVCCITLGATLLWLRQGISKRKPGYARDSRTFV</sequence>
<name>S8ELW4_FOMSC</name>
<keyword evidence="3" id="KW-1185">Reference proteome</keyword>
<evidence type="ECO:0008006" key="4">
    <source>
        <dbReference type="Google" id="ProtNLM"/>
    </source>
</evidence>
<dbReference type="eggNOG" id="ENOG502SP8J">
    <property type="taxonomic scope" value="Eukaryota"/>
</dbReference>
<gene>
    <name evidence="2" type="ORF">FOMPIDRAFT_1021973</name>
</gene>
<evidence type="ECO:0000313" key="3">
    <source>
        <dbReference type="Proteomes" id="UP000015241"/>
    </source>
</evidence>
<feature type="transmembrane region" description="Helical" evidence="1">
    <location>
        <begin position="113"/>
        <end position="133"/>
    </location>
</feature>